<accession>A0ABQ3ZPA4</accession>
<proteinExistence type="predicted"/>
<dbReference type="InterPro" id="IPR005490">
    <property type="entry name" value="LD_TPept_cat_dom"/>
</dbReference>
<dbReference type="EMBL" id="BOMN01000041">
    <property type="protein sequence ID" value="GIE20421.1"/>
    <property type="molecule type" value="Genomic_DNA"/>
</dbReference>
<protein>
    <recommendedName>
        <fullName evidence="2">L,D-TPase catalytic domain-containing protein</fullName>
    </recommendedName>
</protein>
<sequence length="257" mass="27798">MRRLLAAGLALGAVVFALGVAWTAEAAAVPAYHPTKLKYVGDAQQIVVVTGTGRKTTTGTLRAYQKNADGSWTQKFAGMAARNGYGGWVWGSQRVQNTGTTPMGTFHITTAFGLKTNPGTKIKYTKADSGDYWVGDNKDAKTYNLFQPWASGTRTWRVGESERLAAFPTQYEYAAMIDFNRPVAASIKWDSAHSEYVTTKPVSVKRGSAIFLHINGSGSTAGCVSVSRANMINLLKWLDPAKKPRIVMAPLADIQNA</sequence>
<evidence type="ECO:0000256" key="1">
    <source>
        <dbReference type="SAM" id="SignalP"/>
    </source>
</evidence>
<gene>
    <name evidence="3" type="ORF">Ahu01nite_035230</name>
</gene>
<dbReference type="RefSeq" id="WP_203837591.1">
    <property type="nucleotide sequence ID" value="NZ_BAAATV010000008.1"/>
</dbReference>
<feature type="chain" id="PRO_5047400498" description="L,D-TPase catalytic domain-containing protein" evidence="1">
    <location>
        <begin position="27"/>
        <end position="257"/>
    </location>
</feature>
<dbReference type="PANTHER" id="PTHR38589:SF1">
    <property type="entry name" value="BLR0621 PROTEIN"/>
    <property type="match status" value="1"/>
</dbReference>
<evidence type="ECO:0000313" key="3">
    <source>
        <dbReference type="EMBL" id="GIE20421.1"/>
    </source>
</evidence>
<evidence type="ECO:0000259" key="2">
    <source>
        <dbReference type="Pfam" id="PF03734"/>
    </source>
</evidence>
<feature type="signal peptide" evidence="1">
    <location>
        <begin position="1"/>
        <end position="26"/>
    </location>
</feature>
<evidence type="ECO:0000313" key="4">
    <source>
        <dbReference type="Proteomes" id="UP000603200"/>
    </source>
</evidence>
<reference evidence="3 4" key="1">
    <citation type="submission" date="2021-01" db="EMBL/GenBank/DDBJ databases">
        <title>Whole genome shotgun sequence of Actinoplanes humidus NBRC 14915.</title>
        <authorList>
            <person name="Komaki H."/>
            <person name="Tamura T."/>
        </authorList>
    </citation>
    <scope>NUCLEOTIDE SEQUENCE [LARGE SCALE GENOMIC DNA]</scope>
    <source>
        <strain evidence="3 4">NBRC 14915</strain>
    </source>
</reference>
<organism evidence="3 4">
    <name type="scientific">Winogradskya humida</name>
    <dbReference type="NCBI Taxonomy" id="113566"/>
    <lineage>
        <taxon>Bacteria</taxon>
        <taxon>Bacillati</taxon>
        <taxon>Actinomycetota</taxon>
        <taxon>Actinomycetes</taxon>
        <taxon>Micromonosporales</taxon>
        <taxon>Micromonosporaceae</taxon>
        <taxon>Winogradskya</taxon>
    </lineage>
</organism>
<dbReference type="Pfam" id="PF03734">
    <property type="entry name" value="YkuD"/>
    <property type="match status" value="1"/>
</dbReference>
<feature type="domain" description="L,D-TPase catalytic" evidence="2">
    <location>
        <begin position="93"/>
        <end position="241"/>
    </location>
</feature>
<keyword evidence="1" id="KW-0732">Signal</keyword>
<dbReference type="PANTHER" id="PTHR38589">
    <property type="entry name" value="BLR0621 PROTEIN"/>
    <property type="match status" value="1"/>
</dbReference>
<comment type="caution">
    <text evidence="3">The sequence shown here is derived from an EMBL/GenBank/DDBJ whole genome shotgun (WGS) entry which is preliminary data.</text>
</comment>
<name>A0ABQ3ZPA4_9ACTN</name>
<keyword evidence="4" id="KW-1185">Reference proteome</keyword>
<dbReference type="Proteomes" id="UP000603200">
    <property type="component" value="Unassembled WGS sequence"/>
</dbReference>